<dbReference type="AlphaFoldDB" id="Q9TR60"/>
<protein>
    <submittedName>
        <fullName>Procollagen I N-proteinase</fullName>
        <ecNumber>3.4.24.14</ecNumber>
    </submittedName>
</protein>
<name>Q9TR60_BOVIN</name>
<reference key="1">
    <citation type="journal article" date="1995" name="J. Biol. Chem.">
        <title>Characterization and partial amino acid sequencing of a 107-kDa procollagen I N-proteinase purified by affinity chromatography on immobilized type XIV collagen.</title>
        <authorList>
            <person name="Colige A."/>
            <person name="Beschin A."/>
            <person name="Samyn B."/>
            <person name="Goebels Y."/>
            <person name="Van Beeumen J."/>
            <person name="Nusgens B.V."/>
            <person name="Lapiere C.M."/>
        </authorList>
    </citation>
    <scope>PROTEIN SEQUENCE</scope>
</reference>
<organism>
    <name type="scientific">Bos taurus</name>
    <name type="common">Bovine</name>
    <dbReference type="NCBI Taxonomy" id="9913"/>
    <lineage>
        <taxon>Eukaryota</taxon>
        <taxon>Metazoa</taxon>
        <taxon>Chordata</taxon>
        <taxon>Craniata</taxon>
        <taxon>Vertebrata</taxon>
        <taxon>Euteleostomi</taxon>
        <taxon>Mammalia</taxon>
        <taxon>Eutheria</taxon>
        <taxon>Laurasiatheria</taxon>
        <taxon>Artiodactyla</taxon>
        <taxon>Ruminantia</taxon>
        <taxon>Pecora</taxon>
        <taxon>Bovidae</taxon>
        <taxon>Bovinae</taxon>
        <taxon>Bos</taxon>
    </lineage>
</organism>
<proteinExistence type="evidence at protein level"/>
<dbReference type="EC" id="3.4.24.14"/>
<accession>Q9TR60</accession>
<dbReference type="GO" id="GO:0004222">
    <property type="term" value="F:metalloendopeptidase activity"/>
    <property type="evidence" value="ECO:0007669"/>
    <property type="project" value="UniProtKB-EC"/>
</dbReference>
<keyword id="KW-0903">Direct protein sequencing</keyword>
<sequence>MIHEDFLNVDDNVLDF</sequence>